<dbReference type="GO" id="GO:2001256">
    <property type="term" value="P:regulation of store-operated calcium entry"/>
    <property type="evidence" value="ECO:0007669"/>
    <property type="project" value="InterPro"/>
</dbReference>
<evidence type="ECO:0000256" key="2">
    <source>
        <dbReference type="ARBA" id="ARBA00006833"/>
    </source>
</evidence>
<evidence type="ECO:0000313" key="17">
    <source>
        <dbReference type="Proteomes" id="UP000276776"/>
    </source>
</evidence>
<dbReference type="STRING" id="103827.A0A0N5CK55"/>
<keyword evidence="5" id="KW-0109">Calcium transport</keyword>
<dbReference type="OrthoDB" id="20303at2759"/>
<dbReference type="AlphaFoldDB" id="A0A0N5CK55"/>
<evidence type="ECO:0000256" key="3">
    <source>
        <dbReference type="ARBA" id="ARBA00016584"/>
    </source>
</evidence>
<keyword evidence="9" id="KW-0106">Calcium</keyword>
<reference evidence="18" key="1">
    <citation type="submission" date="2017-02" db="UniProtKB">
        <authorList>
            <consortium name="WormBaseParasite"/>
        </authorList>
    </citation>
    <scope>IDENTIFICATION</scope>
</reference>
<dbReference type="Pfam" id="PF06682">
    <property type="entry name" value="SARAF"/>
    <property type="match status" value="1"/>
</dbReference>
<evidence type="ECO:0000256" key="8">
    <source>
        <dbReference type="ARBA" id="ARBA00022824"/>
    </source>
</evidence>
<evidence type="ECO:0000256" key="12">
    <source>
        <dbReference type="ARBA" id="ARBA00023136"/>
    </source>
</evidence>
<feature type="chain" id="PRO_5043126251" description="Store-operated calcium entry-associated regulatory factor" evidence="15">
    <location>
        <begin position="22"/>
        <end position="366"/>
    </location>
</feature>
<keyword evidence="4" id="KW-0813">Transport</keyword>
<evidence type="ECO:0000256" key="4">
    <source>
        <dbReference type="ARBA" id="ARBA00022448"/>
    </source>
</evidence>
<reference evidence="16 17" key="2">
    <citation type="submission" date="2018-11" db="EMBL/GenBank/DDBJ databases">
        <authorList>
            <consortium name="Pathogen Informatics"/>
        </authorList>
    </citation>
    <scope>NUCLEOTIDE SEQUENCE [LARGE SCALE GENOMIC DNA]</scope>
</reference>
<keyword evidence="8" id="KW-0256">Endoplasmic reticulum</keyword>
<dbReference type="PANTHER" id="PTHR15929">
    <property type="entry name" value="STORE-OPERATED CALCIUM ENTRY-ASSOCIATED REGULATORY FACTOR"/>
    <property type="match status" value="1"/>
</dbReference>
<evidence type="ECO:0000256" key="6">
    <source>
        <dbReference type="ARBA" id="ARBA00022692"/>
    </source>
</evidence>
<evidence type="ECO:0000313" key="18">
    <source>
        <dbReference type="WBParaSite" id="TCLT_0000043701-mRNA-1"/>
    </source>
</evidence>
<keyword evidence="12" id="KW-0472">Membrane</keyword>
<feature type="compositionally biased region" description="Pro residues" evidence="14">
    <location>
        <begin position="212"/>
        <end position="226"/>
    </location>
</feature>
<keyword evidence="7 15" id="KW-0732">Signal</keyword>
<dbReference type="InterPro" id="IPR009567">
    <property type="entry name" value="SARAF"/>
</dbReference>
<evidence type="ECO:0000256" key="13">
    <source>
        <dbReference type="ARBA" id="ARBA00031116"/>
    </source>
</evidence>
<proteinExistence type="inferred from homology"/>
<comment type="subcellular location">
    <subcellularLocation>
        <location evidence="1">Endoplasmic reticulum membrane</location>
        <topology evidence="1">Single-pass type I membrane protein</topology>
    </subcellularLocation>
</comment>
<evidence type="ECO:0000256" key="15">
    <source>
        <dbReference type="SAM" id="SignalP"/>
    </source>
</evidence>
<evidence type="ECO:0000256" key="11">
    <source>
        <dbReference type="ARBA" id="ARBA00023065"/>
    </source>
</evidence>
<keyword evidence="11" id="KW-0406">Ion transport</keyword>
<evidence type="ECO:0000313" key="16">
    <source>
        <dbReference type="EMBL" id="VDM95408.1"/>
    </source>
</evidence>
<feature type="signal peptide" evidence="15">
    <location>
        <begin position="1"/>
        <end position="21"/>
    </location>
</feature>
<keyword evidence="10" id="KW-1133">Transmembrane helix</keyword>
<dbReference type="OMA" id="WILKGSC"/>
<dbReference type="WBParaSite" id="TCLT_0000043701-mRNA-1">
    <property type="protein sequence ID" value="TCLT_0000043701-mRNA-1"/>
    <property type="gene ID" value="TCLT_0000043701"/>
</dbReference>
<evidence type="ECO:0000256" key="1">
    <source>
        <dbReference type="ARBA" id="ARBA00004115"/>
    </source>
</evidence>
<organism evidence="18">
    <name type="scientific">Thelazia callipaeda</name>
    <name type="common">Oriental eyeworm</name>
    <name type="synonym">Parasitic nematode</name>
    <dbReference type="NCBI Taxonomy" id="103827"/>
    <lineage>
        <taxon>Eukaryota</taxon>
        <taxon>Metazoa</taxon>
        <taxon>Ecdysozoa</taxon>
        <taxon>Nematoda</taxon>
        <taxon>Chromadorea</taxon>
        <taxon>Rhabditida</taxon>
        <taxon>Spirurina</taxon>
        <taxon>Spiruromorpha</taxon>
        <taxon>Thelazioidea</taxon>
        <taxon>Thelaziidae</taxon>
        <taxon>Thelazia</taxon>
    </lineage>
</organism>
<dbReference type="EMBL" id="UYYF01000031">
    <property type="protein sequence ID" value="VDM95408.1"/>
    <property type="molecule type" value="Genomic_DNA"/>
</dbReference>
<dbReference type="GO" id="GO:0006816">
    <property type="term" value="P:calcium ion transport"/>
    <property type="evidence" value="ECO:0007669"/>
    <property type="project" value="UniProtKB-KW"/>
</dbReference>
<sequence>MLPWFSLKVILIFVLTRVCESSKKVRLIDVSTLTLYRDKVTTGRRSSPIPQIQCVGGSAKGQFQPKVVQCYNRGYDGFDVQWECKAEMSDQYEFGEAIFQSLLQYENENIRISCEGYDYPDDPYILQGSCGLKYNLEYSHRKKGDDTRSVPPYEENFDSSLAVLFLLFSIETRADKWIQYVGPVLVDASRSTDHLSLHKTSKGNQRWDGDQGPPPPPGSGRPPPPGFKNFTRPPDAPPTYDEAFYGCSNTRSQSSGPGFFSGLGLGGLAGYMFGRNQNSCLRCLLADFSDNSFFRNRRSFEQDYSYRASSAGPSRRTTSGELSYASHYLYVSPTSCNRIHFIVIWPDGTEVANVICDIIFLTQENP</sequence>
<comment type="similarity">
    <text evidence="2">Belongs to the SARAF family.</text>
</comment>
<evidence type="ECO:0000256" key="14">
    <source>
        <dbReference type="SAM" id="MobiDB-lite"/>
    </source>
</evidence>
<keyword evidence="6" id="KW-0812">Transmembrane</keyword>
<dbReference type="PANTHER" id="PTHR15929:SF0">
    <property type="entry name" value="STORE-OPERATED CALCIUM ENTRY-ASSOCIATED REGULATORY FACTOR"/>
    <property type="match status" value="1"/>
</dbReference>
<evidence type="ECO:0000256" key="9">
    <source>
        <dbReference type="ARBA" id="ARBA00022837"/>
    </source>
</evidence>
<keyword evidence="17" id="KW-1185">Reference proteome</keyword>
<protein>
    <recommendedName>
        <fullName evidence="3">Store-operated calcium entry-associated regulatory factor</fullName>
    </recommendedName>
    <alternativeName>
        <fullName evidence="13">Transmembrane protein 66</fullName>
    </alternativeName>
</protein>
<evidence type="ECO:0000256" key="7">
    <source>
        <dbReference type="ARBA" id="ARBA00022729"/>
    </source>
</evidence>
<accession>A0A0N5CK55</accession>
<dbReference type="Proteomes" id="UP000276776">
    <property type="component" value="Unassembled WGS sequence"/>
</dbReference>
<gene>
    <name evidence="16" type="ORF">TCLT_LOCUS438</name>
</gene>
<feature type="region of interest" description="Disordered" evidence="14">
    <location>
        <begin position="197"/>
        <end position="234"/>
    </location>
</feature>
<dbReference type="GO" id="GO:0005789">
    <property type="term" value="C:endoplasmic reticulum membrane"/>
    <property type="evidence" value="ECO:0007669"/>
    <property type="project" value="UniProtKB-SubCell"/>
</dbReference>
<name>A0A0N5CK55_THECL</name>
<evidence type="ECO:0000256" key="5">
    <source>
        <dbReference type="ARBA" id="ARBA00022568"/>
    </source>
</evidence>
<evidence type="ECO:0000256" key="10">
    <source>
        <dbReference type="ARBA" id="ARBA00022989"/>
    </source>
</evidence>